<feature type="compositionally biased region" description="Polar residues" evidence="1">
    <location>
        <begin position="14"/>
        <end position="26"/>
    </location>
</feature>
<evidence type="ECO:0000313" key="2">
    <source>
        <dbReference type="EMBL" id="CEK50956.1"/>
    </source>
</evidence>
<feature type="non-terminal residue" evidence="2">
    <location>
        <position position="1"/>
    </location>
</feature>
<feature type="region of interest" description="Disordered" evidence="1">
    <location>
        <begin position="1"/>
        <end position="89"/>
    </location>
</feature>
<proteinExistence type="predicted"/>
<reference evidence="2" key="1">
    <citation type="submission" date="2014-12" db="EMBL/GenBank/DDBJ databases">
        <title>Insight into the proteome of Arion vulgaris.</title>
        <authorList>
            <person name="Aradska J."/>
            <person name="Bulat T."/>
            <person name="Smidak R."/>
            <person name="Sarate P."/>
            <person name="Gangsoo J."/>
            <person name="Sialana F."/>
            <person name="Bilban M."/>
            <person name="Lubec G."/>
        </authorList>
    </citation>
    <scope>NUCLEOTIDE SEQUENCE</scope>
    <source>
        <tissue evidence="2">Skin</tissue>
    </source>
</reference>
<accession>A0A0B6Y565</accession>
<feature type="compositionally biased region" description="Basic and acidic residues" evidence="1">
    <location>
        <begin position="27"/>
        <end position="36"/>
    </location>
</feature>
<name>A0A0B6Y565_9EUPU</name>
<dbReference type="AlphaFoldDB" id="A0A0B6Y565"/>
<sequence length="89" mass="9836">AFGAVTASKENDNASDISVPQSNSENFHSRTLEEYKSSSSAVPLRPPSKRRRIMKDHGPDFETEIPTRMKPKISDMKESVYPTPTASPA</sequence>
<dbReference type="EMBL" id="HACG01004091">
    <property type="protein sequence ID" value="CEK50956.1"/>
    <property type="molecule type" value="Transcribed_RNA"/>
</dbReference>
<feature type="non-terminal residue" evidence="2">
    <location>
        <position position="89"/>
    </location>
</feature>
<gene>
    <name evidence="2" type="primary">ORF12091</name>
</gene>
<evidence type="ECO:0000256" key="1">
    <source>
        <dbReference type="SAM" id="MobiDB-lite"/>
    </source>
</evidence>
<protein>
    <submittedName>
        <fullName evidence="2">Uncharacterized protein</fullName>
    </submittedName>
</protein>
<organism evidence="2">
    <name type="scientific">Arion vulgaris</name>
    <dbReference type="NCBI Taxonomy" id="1028688"/>
    <lineage>
        <taxon>Eukaryota</taxon>
        <taxon>Metazoa</taxon>
        <taxon>Spiralia</taxon>
        <taxon>Lophotrochozoa</taxon>
        <taxon>Mollusca</taxon>
        <taxon>Gastropoda</taxon>
        <taxon>Heterobranchia</taxon>
        <taxon>Euthyneura</taxon>
        <taxon>Panpulmonata</taxon>
        <taxon>Eupulmonata</taxon>
        <taxon>Stylommatophora</taxon>
        <taxon>Helicina</taxon>
        <taxon>Arionoidea</taxon>
        <taxon>Arionidae</taxon>
        <taxon>Arion</taxon>
    </lineage>
</organism>